<evidence type="ECO:0000256" key="1">
    <source>
        <dbReference type="SAM" id="SignalP"/>
    </source>
</evidence>
<feature type="chain" id="PRO_5042482795" description="DUF2125 domain-containing protein" evidence="1">
    <location>
        <begin position="27"/>
        <end position="416"/>
    </location>
</feature>
<accession>A0AAJ5VS34</accession>
<name>A0AAJ5VS34_9HYPH</name>
<dbReference type="AlphaFoldDB" id="A0AAJ5VS34"/>
<keyword evidence="1" id="KW-0732">Signal</keyword>
<evidence type="ECO:0000313" key="2">
    <source>
        <dbReference type="EMBL" id="WEK03689.1"/>
    </source>
</evidence>
<gene>
    <name evidence="2" type="ORF">P0Y65_16050</name>
</gene>
<evidence type="ECO:0008006" key="4">
    <source>
        <dbReference type="Google" id="ProtNLM"/>
    </source>
</evidence>
<feature type="signal peptide" evidence="1">
    <location>
        <begin position="1"/>
        <end position="26"/>
    </location>
</feature>
<sequence>MRTNQTARLLLLSSVATVAMMTTANALEAQAFVDRFAEVYGHIGYDLEFGAATLDGDTVTVDGVTVGFTGPETDDLEPMVFDTEITFEGVTDNGDGSYSVSAMTIPDIDSEFVEDDITGHITLGDIRADNLYLPAGDTVPAVMTLQLLESISTGPLLLTRNGEEVLSVDSMEAVSTFNPQQGTVDLVDVSSTLNIAGISLDLSTVSEEDPSAGAVIEALGLTTISGDITQDFSWSMADGKMTLGEFLFDFADVGALNITGEFTGFTPAVLDQLYAMSTSMGEEGEMTEEQSQAQMMQGMAIMQGVNIVNTAVRYDDAGLAPKLLDFFAAQSGGDRAAFVEMLKAQLPAMLAGTGIPALNDVVIPPVEAFLDDPQSIEVKVAPPSPTSLLVLMAAAANPAGLIDALGLVIEANTAAE</sequence>
<evidence type="ECO:0000313" key="3">
    <source>
        <dbReference type="Proteomes" id="UP001217476"/>
    </source>
</evidence>
<reference evidence="2" key="1">
    <citation type="submission" date="2023-03" db="EMBL/GenBank/DDBJ databases">
        <title>Andean soil-derived lignocellulolytic bacterial consortium as a source of novel taxa and putative plastic-active enzymes.</title>
        <authorList>
            <person name="Diaz-Garcia L."/>
            <person name="Chuvochina M."/>
            <person name="Feuerriegel G."/>
            <person name="Bunk B."/>
            <person name="Sproer C."/>
            <person name="Streit W.R."/>
            <person name="Rodriguez L.M."/>
            <person name="Overmann J."/>
            <person name="Jimenez D.J."/>
        </authorList>
    </citation>
    <scope>NUCLEOTIDE SEQUENCE</scope>
    <source>
        <strain evidence="2">MAG 4196</strain>
    </source>
</reference>
<protein>
    <recommendedName>
        <fullName evidence="4">DUF2125 domain-containing protein</fullName>
    </recommendedName>
</protein>
<dbReference type="Proteomes" id="UP001217476">
    <property type="component" value="Chromosome"/>
</dbReference>
<organism evidence="2 3">
    <name type="scientific">Candidatus Devosia phytovorans</name>
    <dbReference type="NCBI Taxonomy" id="3121372"/>
    <lineage>
        <taxon>Bacteria</taxon>
        <taxon>Pseudomonadati</taxon>
        <taxon>Pseudomonadota</taxon>
        <taxon>Alphaproteobacteria</taxon>
        <taxon>Hyphomicrobiales</taxon>
        <taxon>Devosiaceae</taxon>
        <taxon>Devosia</taxon>
    </lineage>
</organism>
<proteinExistence type="predicted"/>
<dbReference type="EMBL" id="CP119312">
    <property type="protein sequence ID" value="WEK03689.1"/>
    <property type="molecule type" value="Genomic_DNA"/>
</dbReference>